<organism evidence="1">
    <name type="scientific">marine sediment metagenome</name>
    <dbReference type="NCBI Taxonomy" id="412755"/>
    <lineage>
        <taxon>unclassified sequences</taxon>
        <taxon>metagenomes</taxon>
        <taxon>ecological metagenomes</taxon>
    </lineage>
</organism>
<protein>
    <submittedName>
        <fullName evidence="1">Uncharacterized protein</fullName>
    </submittedName>
</protein>
<proteinExistence type="predicted"/>
<accession>A0A0F8Y2Q5</accession>
<sequence length="126" mass="14922">MQANFIKHPGGAFVPASDEDKEFADKIGAGEVVRLKFTRMRNYQFFKKWHSLVRLAFDYWEPPELPDDPEKPWMKEVTPQKSYERFRKDITIRAGYFYAVYRLDGTLRIEAESIAWGSMTEETFEK</sequence>
<name>A0A0F8Y2Q5_9ZZZZ</name>
<dbReference type="AlphaFoldDB" id="A0A0F8Y2Q5"/>
<reference evidence="1" key="1">
    <citation type="journal article" date="2015" name="Nature">
        <title>Complex archaea that bridge the gap between prokaryotes and eukaryotes.</title>
        <authorList>
            <person name="Spang A."/>
            <person name="Saw J.H."/>
            <person name="Jorgensen S.L."/>
            <person name="Zaremba-Niedzwiedzka K."/>
            <person name="Martijn J."/>
            <person name="Lind A.E."/>
            <person name="van Eijk R."/>
            <person name="Schleper C."/>
            <person name="Guy L."/>
            <person name="Ettema T.J."/>
        </authorList>
    </citation>
    <scope>NUCLEOTIDE SEQUENCE</scope>
</reference>
<dbReference type="Pfam" id="PF07105">
    <property type="entry name" value="DUF1367"/>
    <property type="match status" value="2"/>
</dbReference>
<feature type="non-terminal residue" evidence="1">
    <location>
        <position position="126"/>
    </location>
</feature>
<comment type="caution">
    <text evidence="1">The sequence shown here is derived from an EMBL/GenBank/DDBJ whole genome shotgun (WGS) entry which is preliminary data.</text>
</comment>
<evidence type="ECO:0000313" key="1">
    <source>
        <dbReference type="EMBL" id="KKK75687.1"/>
    </source>
</evidence>
<dbReference type="InterPro" id="IPR009797">
    <property type="entry name" value="DUF1367"/>
</dbReference>
<dbReference type="EMBL" id="LAZR01055749">
    <property type="protein sequence ID" value="KKK75687.1"/>
    <property type="molecule type" value="Genomic_DNA"/>
</dbReference>
<gene>
    <name evidence="1" type="ORF">LCGC14_2871210</name>
</gene>